<protein>
    <submittedName>
        <fullName evidence="1">Uncharacterized protein</fullName>
    </submittedName>
</protein>
<sequence>MDVADSWPVDKKPIPGDGDAALFVTALPSRVFFSSTLVSFTFGNSRSQTARNTLCSPENVITKLSAVTPETGYIQTATQGLLTIEPVRGEDGVRDKDDSRSPHLLTLHQVGPDVDAAPSFPASSSSRNATTRATWRGAIESNEVPWLGLRRPPRSRHRRKRSYSLEQHVEVLVAADSKMARYHGKNLKHYILTLMAA</sequence>
<dbReference type="EMBL" id="JABSTQ010009219">
    <property type="protein sequence ID" value="KAG0431485.1"/>
    <property type="molecule type" value="Genomic_DNA"/>
</dbReference>
<proteinExistence type="predicted"/>
<organism evidence="1 2">
    <name type="scientific">Ixodes persulcatus</name>
    <name type="common">Taiga tick</name>
    <dbReference type="NCBI Taxonomy" id="34615"/>
    <lineage>
        <taxon>Eukaryota</taxon>
        <taxon>Metazoa</taxon>
        <taxon>Ecdysozoa</taxon>
        <taxon>Arthropoda</taxon>
        <taxon>Chelicerata</taxon>
        <taxon>Arachnida</taxon>
        <taxon>Acari</taxon>
        <taxon>Parasitiformes</taxon>
        <taxon>Ixodida</taxon>
        <taxon>Ixodoidea</taxon>
        <taxon>Ixodidae</taxon>
        <taxon>Ixodinae</taxon>
        <taxon>Ixodes</taxon>
    </lineage>
</organism>
<feature type="non-terminal residue" evidence="1">
    <location>
        <position position="197"/>
    </location>
</feature>
<evidence type="ECO:0000313" key="1">
    <source>
        <dbReference type="EMBL" id="KAG0431485.1"/>
    </source>
</evidence>
<name>A0AC60QBN7_IXOPE</name>
<keyword evidence="2" id="KW-1185">Reference proteome</keyword>
<dbReference type="Proteomes" id="UP000805193">
    <property type="component" value="Unassembled WGS sequence"/>
</dbReference>
<accession>A0AC60QBN7</accession>
<comment type="caution">
    <text evidence="1">The sequence shown here is derived from an EMBL/GenBank/DDBJ whole genome shotgun (WGS) entry which is preliminary data.</text>
</comment>
<evidence type="ECO:0000313" key="2">
    <source>
        <dbReference type="Proteomes" id="UP000805193"/>
    </source>
</evidence>
<reference evidence="1 2" key="1">
    <citation type="journal article" date="2020" name="Cell">
        <title>Large-Scale Comparative Analyses of Tick Genomes Elucidate Their Genetic Diversity and Vector Capacities.</title>
        <authorList>
            <consortium name="Tick Genome and Microbiome Consortium (TIGMIC)"/>
            <person name="Jia N."/>
            <person name="Wang J."/>
            <person name="Shi W."/>
            <person name="Du L."/>
            <person name="Sun Y."/>
            <person name="Zhan W."/>
            <person name="Jiang J.F."/>
            <person name="Wang Q."/>
            <person name="Zhang B."/>
            <person name="Ji P."/>
            <person name="Bell-Sakyi L."/>
            <person name="Cui X.M."/>
            <person name="Yuan T.T."/>
            <person name="Jiang B.G."/>
            <person name="Yang W.F."/>
            <person name="Lam T.T."/>
            <person name="Chang Q.C."/>
            <person name="Ding S.J."/>
            <person name="Wang X.J."/>
            <person name="Zhu J.G."/>
            <person name="Ruan X.D."/>
            <person name="Zhao L."/>
            <person name="Wei J.T."/>
            <person name="Ye R.Z."/>
            <person name="Que T.C."/>
            <person name="Du C.H."/>
            <person name="Zhou Y.H."/>
            <person name="Cheng J.X."/>
            <person name="Dai P.F."/>
            <person name="Guo W.B."/>
            <person name="Han X.H."/>
            <person name="Huang E.J."/>
            <person name="Li L.F."/>
            <person name="Wei W."/>
            <person name="Gao Y.C."/>
            <person name="Liu J.Z."/>
            <person name="Shao H.Z."/>
            <person name="Wang X."/>
            <person name="Wang C.C."/>
            <person name="Yang T.C."/>
            <person name="Huo Q.B."/>
            <person name="Li W."/>
            <person name="Chen H.Y."/>
            <person name="Chen S.E."/>
            <person name="Zhou L.G."/>
            <person name="Ni X.B."/>
            <person name="Tian J.H."/>
            <person name="Sheng Y."/>
            <person name="Liu T."/>
            <person name="Pan Y.S."/>
            <person name="Xia L.Y."/>
            <person name="Li J."/>
            <person name="Zhao F."/>
            <person name="Cao W.C."/>
        </authorList>
    </citation>
    <scope>NUCLEOTIDE SEQUENCE [LARGE SCALE GENOMIC DNA]</scope>
    <source>
        <strain evidence="1">Iper-2018</strain>
    </source>
</reference>
<gene>
    <name evidence="1" type="ORF">HPB47_021747</name>
</gene>